<evidence type="ECO:0000256" key="4">
    <source>
        <dbReference type="SAM" id="MobiDB-lite"/>
    </source>
</evidence>
<protein>
    <submittedName>
        <fullName evidence="7">Putative papain-like cysteine prorease</fullName>
    </submittedName>
    <submittedName>
        <fullName evidence="8">Serine-repeat antigen 6</fullName>
    </submittedName>
</protein>
<dbReference type="AlphaFoldDB" id="F1SZ33"/>
<dbReference type="GO" id="GO:0008234">
    <property type="term" value="F:cysteine-type peptidase activity"/>
    <property type="evidence" value="ECO:0007669"/>
    <property type="project" value="InterPro"/>
</dbReference>
<feature type="compositionally biased region" description="Polar residues" evidence="4">
    <location>
        <begin position="880"/>
        <end position="894"/>
    </location>
</feature>
<dbReference type="Proteomes" id="UP000195521">
    <property type="component" value="Unassembled WGS sequence"/>
</dbReference>
<dbReference type="SMART" id="SM00645">
    <property type="entry name" value="Pept_C1"/>
    <property type="match status" value="1"/>
</dbReference>
<organism evidence="7">
    <name type="scientific">Plasmodium gonderi</name>
    <dbReference type="NCBI Taxonomy" id="77519"/>
    <lineage>
        <taxon>Eukaryota</taxon>
        <taxon>Sar</taxon>
        <taxon>Alveolata</taxon>
        <taxon>Apicomplexa</taxon>
        <taxon>Aconoidasida</taxon>
        <taxon>Haemosporida</taxon>
        <taxon>Plasmodiidae</taxon>
        <taxon>Plasmodium</taxon>
        <taxon>Plasmodium (Plasmodium)</taxon>
    </lineage>
</organism>
<sequence>MKTRISLFLILCAVFSNSAIKCEGGTAGAGTTTTGQTSGISTENIQSQGGQAPQGTGEDTSQVQSPGIPSGATAPSPPINSDTPRAQDQIVTSPSPPSEGTKKEIQIKSSLLKGRKGVVVTGSCNASFLVFFVPYLFIDVDTESSNVYMGTDVNYLDVTEYMGNKDNKNDIKNVCENNKKFKFVTLIDDDNLILKWKVYGPNDKIPNPAEKVEVRKYKIKNLSGVFTAVQVHTALQQNGSTVFESKNYALSNDIPEKCDAIAANCFLSGNVYIEKCYKCTLKMNDENETDVCYSYVPKDAKAENQETIPAKGSNEDSSEAELDASIDKILEGVYKYDKTDKKILVNFFEAEASLKAELLNYCSLLKTVDNSGILENYELGNEEQIFSNLTKILKKHPEETKSTLYNKLKNVAICMKNAEEWMENKKGLLLPTLSFEDMKLNHNYTAKEGEEKTVSNNNINEDEPNGHFNGVIDLETAEKTNFSPSQFADKMYCNAEYCDRTKEENGCISKINVEDQGNCATSWIFASKLHLESIKCMKGYDHIPSSALYVANCSQKEGDAKCNTASSPLEFLNILDGEHFLPSASDMPYSYKLVGDVCPKPKHHWTNLWNNIKLLNHKNVPNSIGTKGYTAYQSEHFKNNMDEFIKIVKSEIMKKGSVIAYVKTNQMMDYDINGKTVHGICGGEVPDLAVNIIGYGNYINAEGMKKSYWLVRNSWGKSWGDKGNFKVDMHTPADCQHNFIHTAAVFNLDMPQMDVNTKQEPEIYNYYLKNSPDFYNNLYYKNFDALKASASNKQNGFHNNSVIHGQSDDKSQGFGNLAVDLLSSFTKLAGKAAEVAVDTAINAAKDVMGRGAATTGGGGTSGTESAGTGGEQGQPGVASMSGNSLETSGSQPSGDTAAVAGPEQTPTQTASVTPPVNTNATSTQMLHILKRIKNSKMKTHLVMYKSHETITSGHDCSRSLSINPEKFEECVKICNENWSKCEDDPIPGICLSKHDADKYCIFCYV</sequence>
<feature type="compositionally biased region" description="Polar residues" evidence="4">
    <location>
        <begin position="43"/>
        <end position="67"/>
    </location>
</feature>
<comment type="similarity">
    <text evidence="1">Belongs to the peptidase C1 family.</text>
</comment>
<evidence type="ECO:0000256" key="2">
    <source>
        <dbReference type="ARBA" id="ARBA00023145"/>
    </source>
</evidence>
<evidence type="ECO:0000313" key="9">
    <source>
        <dbReference type="Proteomes" id="UP000195521"/>
    </source>
</evidence>
<name>F1SZ33_PLAGO</name>
<feature type="compositionally biased region" description="Polar residues" evidence="4">
    <location>
        <begin position="904"/>
        <end position="918"/>
    </location>
</feature>
<dbReference type="SUPFAM" id="SSF54001">
    <property type="entry name" value="Cysteine proteinases"/>
    <property type="match status" value="1"/>
</dbReference>
<proteinExistence type="inferred from homology"/>
<dbReference type="GO" id="GO:0006508">
    <property type="term" value="P:proteolysis"/>
    <property type="evidence" value="ECO:0007669"/>
    <property type="project" value="InterPro"/>
</dbReference>
<accession>F1SZ33</accession>
<feature type="compositionally biased region" description="Polar residues" evidence="4">
    <location>
        <begin position="79"/>
        <end position="93"/>
    </location>
</feature>
<dbReference type="Gene3D" id="3.90.70.10">
    <property type="entry name" value="Cysteine proteinases"/>
    <property type="match status" value="1"/>
</dbReference>
<dbReference type="OrthoDB" id="190265at2759"/>
<keyword evidence="9" id="KW-1185">Reference proteome</keyword>
<evidence type="ECO:0000313" key="8">
    <source>
        <dbReference type="EMBL" id="GAW79538.1"/>
    </source>
</evidence>
<evidence type="ECO:0000259" key="6">
    <source>
        <dbReference type="SMART" id="SM00645"/>
    </source>
</evidence>
<dbReference type="EMBL" id="AB576881">
    <property type="protein sequence ID" value="BAK08491.1"/>
    <property type="molecule type" value="Genomic_DNA"/>
</dbReference>
<feature type="compositionally biased region" description="Low complexity" evidence="4">
    <location>
        <begin position="30"/>
        <end position="42"/>
    </location>
</feature>
<evidence type="ECO:0000256" key="1">
    <source>
        <dbReference type="ARBA" id="ARBA00008455"/>
    </source>
</evidence>
<reference evidence="7" key="1">
    <citation type="journal article" date="2011" name="PLoS ONE">
        <title>Clues to Evolution of the SERA Multigene Family in 18 Plasmodium Species.</title>
        <authorList>
            <person name="Arisue N."/>
            <person name="Kawai S."/>
            <person name="Hirai M."/>
            <person name="Palacpac N.M.Q."/>
            <person name="Jia M."/>
            <person name="Kaneko A."/>
            <person name="Tanabe K."/>
            <person name="Horii T."/>
        </authorList>
    </citation>
    <scope>NUCLEOTIDE SEQUENCE</scope>
</reference>
<dbReference type="OMA" id="NTLIIKW"/>
<evidence type="ECO:0000256" key="5">
    <source>
        <dbReference type="SAM" id="SignalP"/>
    </source>
</evidence>
<evidence type="ECO:0000256" key="3">
    <source>
        <dbReference type="ARBA" id="ARBA00023180"/>
    </source>
</evidence>
<keyword evidence="3" id="KW-0325">Glycoprotein</keyword>
<dbReference type="Pfam" id="PF00112">
    <property type="entry name" value="Peptidase_C1"/>
    <property type="match status" value="1"/>
</dbReference>
<reference evidence="9" key="3">
    <citation type="submission" date="2017-04" db="EMBL/GenBank/DDBJ databases">
        <title>Plasmodium gonderi genome.</title>
        <authorList>
            <person name="Arisue N."/>
            <person name="Honma H."/>
            <person name="Kawai S."/>
            <person name="Tougan T."/>
            <person name="Tanabe K."/>
            <person name="Horii T."/>
        </authorList>
    </citation>
    <scope>NUCLEOTIDE SEQUENCE [LARGE SCALE GENOMIC DNA]</scope>
    <source>
        <strain evidence="9">ATCC 30045</strain>
    </source>
</reference>
<dbReference type="EMBL" id="BDQF01000004">
    <property type="protein sequence ID" value="GAW79538.1"/>
    <property type="molecule type" value="Genomic_DNA"/>
</dbReference>
<feature type="signal peptide" evidence="5">
    <location>
        <begin position="1"/>
        <end position="19"/>
    </location>
</feature>
<evidence type="ECO:0000313" key="7">
    <source>
        <dbReference type="EMBL" id="BAK08491.1"/>
    </source>
</evidence>
<feature type="region of interest" description="Disordered" evidence="4">
    <location>
        <begin position="849"/>
        <end position="918"/>
    </location>
</feature>
<dbReference type="InterPro" id="IPR013128">
    <property type="entry name" value="Peptidase_C1A"/>
</dbReference>
<feature type="region of interest" description="Disordered" evidence="4">
    <location>
        <begin position="30"/>
        <end position="103"/>
    </location>
</feature>
<keyword evidence="2" id="KW-0865">Zymogen</keyword>
<dbReference type="PANTHER" id="PTHR12411">
    <property type="entry name" value="CYSTEINE PROTEASE FAMILY C1-RELATED"/>
    <property type="match status" value="1"/>
</dbReference>
<dbReference type="CDD" id="cd02619">
    <property type="entry name" value="Peptidase_C1"/>
    <property type="match status" value="1"/>
</dbReference>
<gene>
    <name evidence="7" type="primary">Pgo-SERA6</name>
    <name evidence="8" type="ORF">PGO_041380</name>
</gene>
<feature type="chain" id="PRO_5011938631" evidence="5">
    <location>
        <begin position="20"/>
        <end position="1005"/>
    </location>
</feature>
<reference evidence="8" key="2">
    <citation type="journal article" date="2017" name="Genome Announc.">
        <title>Draft Genome Sequence of Plasmodium gonderi, a Malaria Parasite of African Old World Monkeys.</title>
        <authorList>
            <person name="Honma H."/>
            <person name="Kawai S."/>
            <person name="Motooka D."/>
            <person name="Nakamura S."/>
            <person name="Tougan T."/>
            <person name="Horii T."/>
            <person name="Arisue N."/>
        </authorList>
    </citation>
    <scope>NUCLEOTIDE SEQUENCE</scope>
    <source>
        <strain evidence="8">ATCC 30045</strain>
    </source>
</reference>
<dbReference type="InterPro" id="IPR000668">
    <property type="entry name" value="Peptidase_C1A_C"/>
</dbReference>
<feature type="compositionally biased region" description="Gly residues" evidence="4">
    <location>
        <begin position="854"/>
        <end position="873"/>
    </location>
</feature>
<dbReference type="InterPro" id="IPR038765">
    <property type="entry name" value="Papain-like_cys_pep_sf"/>
</dbReference>
<feature type="domain" description="Peptidase C1A papain C-terminal" evidence="6">
    <location>
        <begin position="494"/>
        <end position="746"/>
    </location>
</feature>
<keyword evidence="5" id="KW-0732">Signal</keyword>